<dbReference type="RefSeq" id="WP_381348370.1">
    <property type="nucleotide sequence ID" value="NZ_JBHMCY010000048.1"/>
</dbReference>
<feature type="region of interest" description="Disordered" evidence="1">
    <location>
        <begin position="1"/>
        <end position="21"/>
    </location>
</feature>
<dbReference type="PANTHER" id="PTHR34861">
    <property type="match status" value="1"/>
</dbReference>
<organism evidence="2 3">
    <name type="scientific">Streptomyces cinereospinus</name>
    <dbReference type="NCBI Taxonomy" id="285561"/>
    <lineage>
        <taxon>Bacteria</taxon>
        <taxon>Bacillati</taxon>
        <taxon>Actinomycetota</taxon>
        <taxon>Actinomycetes</taxon>
        <taxon>Kitasatosporales</taxon>
        <taxon>Streptomycetaceae</taxon>
        <taxon>Streptomyces</taxon>
    </lineage>
</organism>
<dbReference type="Proteomes" id="UP001589709">
    <property type="component" value="Unassembled WGS sequence"/>
</dbReference>
<dbReference type="InterPro" id="IPR037175">
    <property type="entry name" value="KFase_sf"/>
</dbReference>
<dbReference type="Pfam" id="PF04199">
    <property type="entry name" value="Cyclase"/>
    <property type="match status" value="1"/>
</dbReference>
<proteinExistence type="predicted"/>
<evidence type="ECO:0000256" key="1">
    <source>
        <dbReference type="SAM" id="MobiDB-lite"/>
    </source>
</evidence>
<reference evidence="2 3" key="1">
    <citation type="submission" date="2024-09" db="EMBL/GenBank/DDBJ databases">
        <authorList>
            <person name="Sun Q."/>
            <person name="Mori K."/>
        </authorList>
    </citation>
    <scope>NUCLEOTIDE SEQUENCE [LARGE SCALE GENOMIC DNA]</scope>
    <source>
        <strain evidence="2 3">JCM 6917</strain>
    </source>
</reference>
<dbReference type="PANTHER" id="PTHR34861:SF10">
    <property type="entry name" value="CYCLASE"/>
    <property type="match status" value="1"/>
</dbReference>
<dbReference type="EMBL" id="JBHMCY010000048">
    <property type="protein sequence ID" value="MFB9465543.1"/>
    <property type="molecule type" value="Genomic_DNA"/>
</dbReference>
<sequence length="296" mass="30799">MTTSPDSTRDVPTNWGRWGPDDESGTLNFITDEARARGVAAATTGRVVSLAFPVRPAPLVGPVPFGDGGLPTGVMQMMAFNGSPTRVLTDVLVLNTHHGAVTHIDALAHVPADGQVYPGRPLNEAVVGGSLRHGSTTPFAAGITTRGVFLDLAPDGRLEPGHAVTGQDLAEAERRTGTRLASGDALVVRGGWRVADHLTEQVPCMDISAVRWMAEREVSVYAGDIGDLPPVRPGGRPPVMHQVALARLGMPLIDNADVAALATACGELGRHTFLFVVGAAPVTGATGLPVNPLAIF</sequence>
<accession>A0ABV5N5H0</accession>
<dbReference type="SUPFAM" id="SSF102198">
    <property type="entry name" value="Putative cyclase"/>
    <property type="match status" value="1"/>
</dbReference>
<dbReference type="InterPro" id="IPR007325">
    <property type="entry name" value="KFase/CYL"/>
</dbReference>
<comment type="caution">
    <text evidence="2">The sequence shown here is derived from an EMBL/GenBank/DDBJ whole genome shotgun (WGS) entry which is preliminary data.</text>
</comment>
<evidence type="ECO:0000313" key="2">
    <source>
        <dbReference type="EMBL" id="MFB9465543.1"/>
    </source>
</evidence>
<protein>
    <submittedName>
        <fullName evidence="2">Cyclase family protein</fullName>
        <ecNumber evidence="2">3.5.-.-</ecNumber>
    </submittedName>
</protein>
<gene>
    <name evidence="2" type="ORF">ACFF45_23250</name>
</gene>
<dbReference type="EC" id="3.5.-.-" evidence="2"/>
<evidence type="ECO:0000313" key="3">
    <source>
        <dbReference type="Proteomes" id="UP001589709"/>
    </source>
</evidence>
<dbReference type="Gene3D" id="3.50.30.50">
    <property type="entry name" value="Putative cyclase"/>
    <property type="match status" value="1"/>
</dbReference>
<keyword evidence="3" id="KW-1185">Reference proteome</keyword>
<name>A0ABV5N5H0_9ACTN</name>
<dbReference type="GO" id="GO:0016787">
    <property type="term" value="F:hydrolase activity"/>
    <property type="evidence" value="ECO:0007669"/>
    <property type="project" value="UniProtKB-KW"/>
</dbReference>
<keyword evidence="2" id="KW-0378">Hydrolase</keyword>